<dbReference type="InterPro" id="IPR011009">
    <property type="entry name" value="Kinase-like_dom_sf"/>
</dbReference>
<sequence length="606" mass="63485">MPVATTDMREAAAASSTREGDFLQPAELALWEIVDPGGSDEQAQRLDEAIIGHQEAQSTTPSPRLQPHMQVIRRLNSEADVVTQYHARMCQDTLEPLVAFMQLPRALESATWSAQPPAAVLAATLDHRELLGDRAGDAQSGDNAAEAAAARLSRGGAVNSRRRKADLVLEVALTPLEGQQLAAAGSGSCSGTEAAGYLPAGKRYKVACVGEAKRIPRLMVSVGIPVDLMVAYHGPNHGFHRQAREVIGQIYTYLLTWSICHGFITCWNVTWLVYLGPDDRKRMHVSQPYLATTGAGATMAGAMSWHQLRALLFICEGRRVGPPPSMATGSAAAGGGQGASGGGDHGGHGDADDDSGGDGAESGGVTSSADPTYIPSTEPTSSSSSALMRRDAVVQEPCGPSQGSAATTTAGGAARPAPVRLCFLDLLAQGGDGIVFHGTCDGAPAVIKVFTWELCALAAYWQESVAYRALTMLQGSVVPLVLAHGKLPYGLRYIALRPIEGGEPLSGCLQPFPRAVAVAALRALQEVQAACPGFVHGDVRLENLLLVRAPGRGGAAEGEGEPDALGGAALRCVLLDFARSRMDGSEQQQQRELAQLRQLLGNAAGE</sequence>
<evidence type="ECO:0000313" key="3">
    <source>
        <dbReference type="Proteomes" id="UP000236333"/>
    </source>
</evidence>
<gene>
    <name evidence="2" type="ORF">TSOC_014315</name>
</gene>
<comment type="caution">
    <text evidence="2">The sequence shown here is derived from an EMBL/GenBank/DDBJ whole genome shotgun (WGS) entry which is preliminary data.</text>
</comment>
<feature type="region of interest" description="Disordered" evidence="1">
    <location>
        <begin position="324"/>
        <end position="388"/>
    </location>
</feature>
<evidence type="ECO:0000313" key="2">
    <source>
        <dbReference type="EMBL" id="PNG99895.1"/>
    </source>
</evidence>
<evidence type="ECO:0000256" key="1">
    <source>
        <dbReference type="SAM" id="MobiDB-lite"/>
    </source>
</evidence>
<dbReference type="PANTHER" id="PTHR37171:SF1">
    <property type="entry name" value="SERINE_THREONINE-PROTEIN KINASE YRZF-RELATED"/>
    <property type="match status" value="1"/>
</dbReference>
<accession>A0A2J7ZHZ8</accession>
<dbReference type="AlphaFoldDB" id="A0A2J7ZHZ8"/>
<reference evidence="2 3" key="1">
    <citation type="journal article" date="2017" name="Mol. Biol. Evol.">
        <title>The 4-celled Tetrabaena socialis nuclear genome reveals the essential components for genetic control of cell number at the origin of multicellularity in the volvocine lineage.</title>
        <authorList>
            <person name="Featherston J."/>
            <person name="Arakaki Y."/>
            <person name="Hanschen E.R."/>
            <person name="Ferris P.J."/>
            <person name="Michod R.E."/>
            <person name="Olson B.J.S.C."/>
            <person name="Nozaki H."/>
            <person name="Durand P.M."/>
        </authorList>
    </citation>
    <scope>NUCLEOTIDE SEQUENCE [LARGE SCALE GENOMIC DNA]</scope>
    <source>
        <strain evidence="2 3">NIES-571</strain>
    </source>
</reference>
<evidence type="ECO:0008006" key="4">
    <source>
        <dbReference type="Google" id="ProtNLM"/>
    </source>
</evidence>
<protein>
    <recommendedName>
        <fullName evidence="4">Protein kinase domain-containing protein</fullName>
    </recommendedName>
</protein>
<dbReference type="Proteomes" id="UP000236333">
    <property type="component" value="Unassembled WGS sequence"/>
</dbReference>
<dbReference type="InterPro" id="IPR052396">
    <property type="entry name" value="Meiotic_Drive_Suppr_Kinase"/>
</dbReference>
<dbReference type="PANTHER" id="PTHR37171">
    <property type="entry name" value="SERINE/THREONINE-PROTEIN KINASE YRZF-RELATED"/>
    <property type="match status" value="1"/>
</dbReference>
<feature type="compositionally biased region" description="Low complexity" evidence="1">
    <location>
        <begin position="371"/>
        <end position="385"/>
    </location>
</feature>
<dbReference type="SUPFAM" id="SSF56112">
    <property type="entry name" value="Protein kinase-like (PK-like)"/>
    <property type="match status" value="1"/>
</dbReference>
<name>A0A2J7ZHZ8_9CHLO</name>
<organism evidence="2 3">
    <name type="scientific">Tetrabaena socialis</name>
    <dbReference type="NCBI Taxonomy" id="47790"/>
    <lineage>
        <taxon>Eukaryota</taxon>
        <taxon>Viridiplantae</taxon>
        <taxon>Chlorophyta</taxon>
        <taxon>core chlorophytes</taxon>
        <taxon>Chlorophyceae</taxon>
        <taxon>CS clade</taxon>
        <taxon>Chlamydomonadales</taxon>
        <taxon>Tetrabaenaceae</taxon>
        <taxon>Tetrabaena</taxon>
    </lineage>
</organism>
<dbReference type="OrthoDB" id="552636at2759"/>
<proteinExistence type="predicted"/>
<keyword evidence="3" id="KW-1185">Reference proteome</keyword>
<feature type="compositionally biased region" description="Gly residues" evidence="1">
    <location>
        <begin position="332"/>
        <end position="344"/>
    </location>
</feature>
<dbReference type="EMBL" id="PGGS01001969">
    <property type="protein sequence ID" value="PNG99895.1"/>
    <property type="molecule type" value="Genomic_DNA"/>
</dbReference>